<dbReference type="SUPFAM" id="SSF54001">
    <property type="entry name" value="Cysteine proteinases"/>
    <property type="match status" value="1"/>
</dbReference>
<gene>
    <name evidence="6" type="ORF">IEQ34_007115</name>
</gene>
<proteinExistence type="inferred from homology"/>
<evidence type="ECO:0000256" key="1">
    <source>
        <dbReference type="ARBA" id="ARBA00005234"/>
    </source>
</evidence>
<evidence type="ECO:0000259" key="5">
    <source>
        <dbReference type="PROSITE" id="PS50600"/>
    </source>
</evidence>
<dbReference type="InterPro" id="IPR003653">
    <property type="entry name" value="Peptidase_C48_C"/>
</dbReference>
<keyword evidence="7" id="KW-1185">Reference proteome</keyword>
<keyword evidence="3" id="KW-0378">Hydrolase</keyword>
<dbReference type="PANTHER" id="PTHR12606:SF141">
    <property type="entry name" value="GH15225P-RELATED"/>
    <property type="match status" value="1"/>
</dbReference>
<dbReference type="GO" id="GO:0006508">
    <property type="term" value="P:proteolysis"/>
    <property type="evidence" value="ECO:0007669"/>
    <property type="project" value="UniProtKB-KW"/>
</dbReference>
<dbReference type="GO" id="GO:0005634">
    <property type="term" value="C:nucleus"/>
    <property type="evidence" value="ECO:0007669"/>
    <property type="project" value="TreeGrafter"/>
</dbReference>
<name>A0AAV7H9E2_DENCH</name>
<evidence type="ECO:0000256" key="4">
    <source>
        <dbReference type="ARBA" id="ARBA00022807"/>
    </source>
</evidence>
<keyword evidence="2" id="KW-0645">Protease</keyword>
<sequence length="77" mass="8941">MTTDLLLIPLIHNNHWTLLVENLIKKVWELYDSLPKATHIAIIPEVPIRPVLDAPTQKNSFDCRMFICKYMEAVVQP</sequence>
<evidence type="ECO:0000256" key="3">
    <source>
        <dbReference type="ARBA" id="ARBA00022801"/>
    </source>
</evidence>
<dbReference type="InterPro" id="IPR038765">
    <property type="entry name" value="Papain-like_cys_pep_sf"/>
</dbReference>
<keyword evidence="4" id="KW-0788">Thiol protease</keyword>
<evidence type="ECO:0000313" key="6">
    <source>
        <dbReference type="EMBL" id="KAH0464329.1"/>
    </source>
</evidence>
<feature type="domain" description="Ubiquitin-like protease family profile" evidence="5">
    <location>
        <begin position="1"/>
        <end position="74"/>
    </location>
</feature>
<dbReference type="AlphaFoldDB" id="A0AAV7H9E2"/>
<comment type="similarity">
    <text evidence="1">Belongs to the peptidase C48 family.</text>
</comment>
<evidence type="ECO:0000256" key="2">
    <source>
        <dbReference type="ARBA" id="ARBA00022670"/>
    </source>
</evidence>
<dbReference type="PROSITE" id="PS50600">
    <property type="entry name" value="ULP_PROTEASE"/>
    <property type="match status" value="1"/>
</dbReference>
<reference evidence="6 7" key="1">
    <citation type="journal article" date="2021" name="Hortic Res">
        <title>Chromosome-scale assembly of the Dendrobium chrysotoxum genome enhances the understanding of orchid evolution.</title>
        <authorList>
            <person name="Zhang Y."/>
            <person name="Zhang G.Q."/>
            <person name="Zhang D."/>
            <person name="Liu X.D."/>
            <person name="Xu X.Y."/>
            <person name="Sun W.H."/>
            <person name="Yu X."/>
            <person name="Zhu X."/>
            <person name="Wang Z.W."/>
            <person name="Zhao X."/>
            <person name="Zhong W.Y."/>
            <person name="Chen H."/>
            <person name="Yin W.L."/>
            <person name="Huang T."/>
            <person name="Niu S.C."/>
            <person name="Liu Z.J."/>
        </authorList>
    </citation>
    <scope>NUCLEOTIDE SEQUENCE [LARGE SCALE GENOMIC DNA]</scope>
    <source>
        <strain evidence="6">Lindl</strain>
    </source>
</reference>
<comment type="caution">
    <text evidence="6">The sequence shown here is derived from an EMBL/GenBank/DDBJ whole genome shotgun (WGS) entry which is preliminary data.</text>
</comment>
<dbReference type="PANTHER" id="PTHR12606">
    <property type="entry name" value="SENTRIN/SUMO-SPECIFIC PROTEASE"/>
    <property type="match status" value="1"/>
</dbReference>
<dbReference type="Gene3D" id="3.40.395.10">
    <property type="entry name" value="Adenoviral Proteinase, Chain A"/>
    <property type="match status" value="1"/>
</dbReference>
<dbReference type="GO" id="GO:0016929">
    <property type="term" value="F:deSUMOylase activity"/>
    <property type="evidence" value="ECO:0007669"/>
    <property type="project" value="TreeGrafter"/>
</dbReference>
<dbReference type="EMBL" id="JAGFBR010000007">
    <property type="protein sequence ID" value="KAH0464329.1"/>
    <property type="molecule type" value="Genomic_DNA"/>
</dbReference>
<dbReference type="Proteomes" id="UP000775213">
    <property type="component" value="Unassembled WGS sequence"/>
</dbReference>
<organism evidence="6 7">
    <name type="scientific">Dendrobium chrysotoxum</name>
    <name type="common">Orchid</name>
    <dbReference type="NCBI Taxonomy" id="161865"/>
    <lineage>
        <taxon>Eukaryota</taxon>
        <taxon>Viridiplantae</taxon>
        <taxon>Streptophyta</taxon>
        <taxon>Embryophyta</taxon>
        <taxon>Tracheophyta</taxon>
        <taxon>Spermatophyta</taxon>
        <taxon>Magnoliopsida</taxon>
        <taxon>Liliopsida</taxon>
        <taxon>Asparagales</taxon>
        <taxon>Orchidaceae</taxon>
        <taxon>Epidendroideae</taxon>
        <taxon>Malaxideae</taxon>
        <taxon>Dendrobiinae</taxon>
        <taxon>Dendrobium</taxon>
    </lineage>
</organism>
<protein>
    <recommendedName>
        <fullName evidence="5">Ubiquitin-like protease family profile domain-containing protein</fullName>
    </recommendedName>
</protein>
<evidence type="ECO:0000313" key="7">
    <source>
        <dbReference type="Proteomes" id="UP000775213"/>
    </source>
</evidence>
<dbReference type="GO" id="GO:0016926">
    <property type="term" value="P:protein desumoylation"/>
    <property type="evidence" value="ECO:0007669"/>
    <property type="project" value="TreeGrafter"/>
</dbReference>
<accession>A0AAV7H9E2</accession>